<evidence type="ECO:0000313" key="2">
    <source>
        <dbReference type="Proteomes" id="UP001302222"/>
    </source>
</evidence>
<dbReference type="RefSeq" id="WP_323255458.1">
    <property type="nucleotide sequence ID" value="NZ_JAYGIM010000001.1"/>
</dbReference>
<evidence type="ECO:0000313" key="1">
    <source>
        <dbReference type="EMBL" id="MEA5425346.1"/>
    </source>
</evidence>
<reference evidence="1 2" key="1">
    <citation type="submission" date="2023-12" db="EMBL/GenBank/DDBJ databases">
        <title>Novel species of the genus Arcicella isolated from rivers.</title>
        <authorList>
            <person name="Lu H."/>
        </authorList>
    </citation>
    <scope>NUCLEOTIDE SEQUENCE [LARGE SCALE GENOMIC DNA]</scope>
    <source>
        <strain evidence="1 2">DC25W</strain>
    </source>
</reference>
<accession>A0ABU5SDM6</accession>
<proteinExistence type="predicted"/>
<protein>
    <submittedName>
        <fullName evidence="1">Uncharacterized protein</fullName>
    </submittedName>
</protein>
<gene>
    <name evidence="1" type="ORF">VB798_02100</name>
</gene>
<keyword evidence="2" id="KW-1185">Reference proteome</keyword>
<dbReference type="Proteomes" id="UP001302222">
    <property type="component" value="Unassembled WGS sequence"/>
</dbReference>
<name>A0ABU5SDM6_9BACT</name>
<dbReference type="EMBL" id="JAYGIM010000001">
    <property type="protein sequence ID" value="MEA5425346.1"/>
    <property type="molecule type" value="Genomic_DNA"/>
</dbReference>
<sequence length="69" mass="8148">MINYIIPKRPGEERRKAEKAYQQQLVRDYFQGLHIQDVKSEVVGTRILDKEENCFKSIKITPTKTIIEL</sequence>
<organism evidence="1 2">
    <name type="scientific">Arcicella lustrica</name>
    <dbReference type="NCBI Taxonomy" id="2984196"/>
    <lineage>
        <taxon>Bacteria</taxon>
        <taxon>Pseudomonadati</taxon>
        <taxon>Bacteroidota</taxon>
        <taxon>Cytophagia</taxon>
        <taxon>Cytophagales</taxon>
        <taxon>Flectobacillaceae</taxon>
        <taxon>Arcicella</taxon>
    </lineage>
</organism>
<comment type="caution">
    <text evidence="1">The sequence shown here is derived from an EMBL/GenBank/DDBJ whole genome shotgun (WGS) entry which is preliminary data.</text>
</comment>